<name>A0A246G7M9_9FLAO</name>
<evidence type="ECO:0000256" key="3">
    <source>
        <dbReference type="ARBA" id="ARBA00022553"/>
    </source>
</evidence>
<dbReference type="InterPro" id="IPR036736">
    <property type="entry name" value="ACP-like_sf"/>
</dbReference>
<dbReference type="InterPro" id="IPR045851">
    <property type="entry name" value="AMP-bd_C_sf"/>
</dbReference>
<reference evidence="5 6" key="1">
    <citation type="journal article" date="2017" name="Infect. Genet. Evol.">
        <title>Comparative genome analysis of fish pathogen Flavobacterium columnare reveals extensive sequence diversity within the species.</title>
        <authorList>
            <person name="Kayansamruaj P."/>
            <person name="Dong H.T."/>
            <person name="Hirono I."/>
            <person name="Kondo H."/>
            <person name="Senapin S."/>
            <person name="Rodkhum C."/>
        </authorList>
    </citation>
    <scope>NUCLEOTIDE SEQUENCE [LARGE SCALE GENOMIC DNA]</scope>
    <source>
        <strain evidence="5 6">1214</strain>
    </source>
</reference>
<dbReference type="SUPFAM" id="SSF52777">
    <property type="entry name" value="CoA-dependent acyltransferases"/>
    <property type="match status" value="2"/>
</dbReference>
<dbReference type="FunFam" id="1.10.1200.10:FF:000005">
    <property type="entry name" value="Nonribosomal peptide synthetase 1"/>
    <property type="match status" value="1"/>
</dbReference>
<dbReference type="Pfam" id="PF00550">
    <property type="entry name" value="PP-binding"/>
    <property type="match status" value="1"/>
</dbReference>
<proteinExistence type="predicted"/>
<accession>A0A246G7M9</accession>
<dbReference type="PANTHER" id="PTHR45527:SF1">
    <property type="entry name" value="FATTY ACID SYNTHASE"/>
    <property type="match status" value="1"/>
</dbReference>
<dbReference type="GO" id="GO:0031177">
    <property type="term" value="F:phosphopantetheine binding"/>
    <property type="evidence" value="ECO:0007669"/>
    <property type="project" value="TreeGrafter"/>
</dbReference>
<protein>
    <recommendedName>
        <fullName evidence="4">Carrier domain-containing protein</fullName>
    </recommendedName>
</protein>
<dbReference type="GO" id="GO:0005737">
    <property type="term" value="C:cytoplasm"/>
    <property type="evidence" value="ECO:0007669"/>
    <property type="project" value="TreeGrafter"/>
</dbReference>
<keyword evidence="2" id="KW-0596">Phosphopantetheine</keyword>
<dbReference type="Gene3D" id="3.30.300.30">
    <property type="match status" value="1"/>
</dbReference>
<dbReference type="GO" id="GO:0044550">
    <property type="term" value="P:secondary metabolite biosynthetic process"/>
    <property type="evidence" value="ECO:0007669"/>
    <property type="project" value="TreeGrafter"/>
</dbReference>
<dbReference type="SUPFAM" id="SSF56801">
    <property type="entry name" value="Acetyl-CoA synthetase-like"/>
    <property type="match status" value="1"/>
</dbReference>
<evidence type="ECO:0000256" key="2">
    <source>
        <dbReference type="ARBA" id="ARBA00022450"/>
    </source>
</evidence>
<comment type="caution">
    <text evidence="5">The sequence shown here is derived from an EMBL/GenBank/DDBJ whole genome shotgun (WGS) entry which is preliminary data.</text>
</comment>
<sequence>KEINGQKYLVAYYTEKGESELDTTALKSYLQERLPDYMVPNFFVKLTSIPLTPNGKVNRKTLPEISEENIVKKTYIAPQTAIEAALVSIWQEILNVEKIGITDNFFELGGHSLLAGKIINEISKRLHKNLSLKYIFQNQTIQELAKSLEIVTAENIVIPKASLKAAYPITKDQESIWLATQMEDFSNAYNMYSIFTINGIIDYQSLENEINQVIEENEILRTNFIESQGEVLQSISKKVDFKIDIHKIDKEELSKSITEFVSYEFNLHTDLLLKVAIFEVDDNEKHLAFLTHHIIVDGISLELLLAKLISLYKTEEVNTIYNDFQFKDYTEWVRQEQNFKSFASFFNSKVAKTKALISNSPLGYTKSKIKEFDKELYSTLKEISNTNKTSVFTVIATAVNVVLSKILQQQEITLATIFSGRDHRDLESQIGMFVKTLPLQLNIDQESSLQQLLKICNDQLLLINENNNVPLQINLNQLTDFMFVYQKGNKAMENEINFGEFILERNNVIKTKSRFPIVFNFFESDTLRCEIEYSEVIGETYLQLILDKFEILIDLLETSLSAKISSLDLTTIEEKQILGSVEIDFDF</sequence>
<dbReference type="Proteomes" id="UP000198034">
    <property type="component" value="Unassembled WGS sequence"/>
</dbReference>
<comment type="cofactor">
    <cofactor evidence="1">
        <name>pantetheine 4'-phosphate</name>
        <dbReference type="ChEBI" id="CHEBI:47942"/>
    </cofactor>
</comment>
<organism evidence="5 6">
    <name type="scientific">Flavobacterium columnare</name>
    <dbReference type="NCBI Taxonomy" id="996"/>
    <lineage>
        <taxon>Bacteria</taxon>
        <taxon>Pseudomonadati</taxon>
        <taxon>Bacteroidota</taxon>
        <taxon>Flavobacteriia</taxon>
        <taxon>Flavobacteriales</taxon>
        <taxon>Flavobacteriaceae</taxon>
        <taxon>Flavobacterium</taxon>
    </lineage>
</organism>
<dbReference type="Pfam" id="PF00668">
    <property type="entry name" value="Condensation"/>
    <property type="match status" value="1"/>
</dbReference>
<dbReference type="Gene3D" id="1.10.1200.10">
    <property type="entry name" value="ACP-like"/>
    <property type="match status" value="1"/>
</dbReference>
<evidence type="ECO:0000256" key="1">
    <source>
        <dbReference type="ARBA" id="ARBA00001957"/>
    </source>
</evidence>
<dbReference type="InterPro" id="IPR001242">
    <property type="entry name" value="Condensation_dom"/>
</dbReference>
<gene>
    <name evidence="5" type="ORF">BWK62_14080</name>
</gene>
<feature type="domain" description="Carrier" evidence="4">
    <location>
        <begin position="77"/>
        <end position="152"/>
    </location>
</feature>
<evidence type="ECO:0000313" key="5">
    <source>
        <dbReference type="EMBL" id="OWP74543.1"/>
    </source>
</evidence>
<dbReference type="InterPro" id="IPR023213">
    <property type="entry name" value="CAT-like_dom_sf"/>
</dbReference>
<feature type="non-terminal residue" evidence="5">
    <location>
        <position position="1"/>
    </location>
</feature>
<dbReference type="InterPro" id="IPR009081">
    <property type="entry name" value="PP-bd_ACP"/>
</dbReference>
<evidence type="ECO:0000313" key="6">
    <source>
        <dbReference type="Proteomes" id="UP000198034"/>
    </source>
</evidence>
<dbReference type="PROSITE" id="PS50075">
    <property type="entry name" value="CARRIER"/>
    <property type="match status" value="1"/>
</dbReference>
<dbReference type="EMBL" id="MTCY01000066">
    <property type="protein sequence ID" value="OWP74543.1"/>
    <property type="molecule type" value="Genomic_DNA"/>
</dbReference>
<dbReference type="GO" id="GO:0003824">
    <property type="term" value="F:catalytic activity"/>
    <property type="evidence" value="ECO:0007669"/>
    <property type="project" value="InterPro"/>
</dbReference>
<dbReference type="SUPFAM" id="SSF47336">
    <property type="entry name" value="ACP-like"/>
    <property type="match status" value="1"/>
</dbReference>
<dbReference type="GO" id="GO:0043041">
    <property type="term" value="P:amino acid activation for nonribosomal peptide biosynthetic process"/>
    <property type="evidence" value="ECO:0007669"/>
    <property type="project" value="TreeGrafter"/>
</dbReference>
<dbReference type="Gene3D" id="3.30.559.30">
    <property type="entry name" value="Nonribosomal peptide synthetase, condensation domain"/>
    <property type="match status" value="1"/>
</dbReference>
<dbReference type="AlphaFoldDB" id="A0A246G7M9"/>
<dbReference type="Gene3D" id="3.30.559.10">
    <property type="entry name" value="Chloramphenicol acetyltransferase-like domain"/>
    <property type="match status" value="1"/>
</dbReference>
<dbReference type="PANTHER" id="PTHR45527">
    <property type="entry name" value="NONRIBOSOMAL PEPTIDE SYNTHETASE"/>
    <property type="match status" value="1"/>
</dbReference>
<keyword evidence="3" id="KW-0597">Phosphoprotein</keyword>
<evidence type="ECO:0000259" key="4">
    <source>
        <dbReference type="PROSITE" id="PS50075"/>
    </source>
</evidence>